<proteinExistence type="predicted"/>
<dbReference type="AlphaFoldDB" id="A0A382QK59"/>
<feature type="non-terminal residue" evidence="1">
    <location>
        <position position="53"/>
    </location>
</feature>
<sequence>MDRYLILGHSGFVGGRIIKFYRDNYREIDVLGVSSKDIDLTNLENTFSLKNKF</sequence>
<reference evidence="1" key="1">
    <citation type="submission" date="2018-05" db="EMBL/GenBank/DDBJ databases">
        <authorList>
            <person name="Lanie J.A."/>
            <person name="Ng W.-L."/>
            <person name="Kazmierczak K.M."/>
            <person name="Andrzejewski T.M."/>
            <person name="Davidsen T.M."/>
            <person name="Wayne K.J."/>
            <person name="Tettelin H."/>
            <person name="Glass J.I."/>
            <person name="Rusch D."/>
            <person name="Podicherti R."/>
            <person name="Tsui H.-C.T."/>
            <person name="Winkler M.E."/>
        </authorList>
    </citation>
    <scope>NUCLEOTIDE SEQUENCE</scope>
</reference>
<protein>
    <recommendedName>
        <fullName evidence="2">NAD-dependent epimerase/dehydratase domain-containing protein</fullName>
    </recommendedName>
</protein>
<name>A0A382QK59_9ZZZZ</name>
<evidence type="ECO:0008006" key="2">
    <source>
        <dbReference type="Google" id="ProtNLM"/>
    </source>
</evidence>
<dbReference type="Gene3D" id="3.40.50.720">
    <property type="entry name" value="NAD(P)-binding Rossmann-like Domain"/>
    <property type="match status" value="1"/>
</dbReference>
<dbReference type="EMBL" id="UINC01115075">
    <property type="protein sequence ID" value="SVC85836.1"/>
    <property type="molecule type" value="Genomic_DNA"/>
</dbReference>
<gene>
    <name evidence="1" type="ORF">METZ01_LOCUS338690</name>
</gene>
<accession>A0A382QK59</accession>
<organism evidence="1">
    <name type="scientific">marine metagenome</name>
    <dbReference type="NCBI Taxonomy" id="408172"/>
    <lineage>
        <taxon>unclassified sequences</taxon>
        <taxon>metagenomes</taxon>
        <taxon>ecological metagenomes</taxon>
    </lineage>
</organism>
<evidence type="ECO:0000313" key="1">
    <source>
        <dbReference type="EMBL" id="SVC85836.1"/>
    </source>
</evidence>